<proteinExistence type="predicted"/>
<evidence type="ECO:0000256" key="1">
    <source>
        <dbReference type="SAM" id="MobiDB-lite"/>
    </source>
</evidence>
<protein>
    <submittedName>
        <fullName evidence="2">Uncharacterized protein</fullName>
    </submittedName>
</protein>
<dbReference type="EMBL" id="GBRH01215994">
    <property type="protein sequence ID" value="JAD81901.1"/>
    <property type="molecule type" value="Transcribed_RNA"/>
</dbReference>
<dbReference type="AlphaFoldDB" id="A0A0A9D263"/>
<organism evidence="2">
    <name type="scientific">Arundo donax</name>
    <name type="common">Giant reed</name>
    <name type="synonym">Donax arundinaceus</name>
    <dbReference type="NCBI Taxonomy" id="35708"/>
    <lineage>
        <taxon>Eukaryota</taxon>
        <taxon>Viridiplantae</taxon>
        <taxon>Streptophyta</taxon>
        <taxon>Embryophyta</taxon>
        <taxon>Tracheophyta</taxon>
        <taxon>Spermatophyta</taxon>
        <taxon>Magnoliopsida</taxon>
        <taxon>Liliopsida</taxon>
        <taxon>Poales</taxon>
        <taxon>Poaceae</taxon>
        <taxon>PACMAD clade</taxon>
        <taxon>Arundinoideae</taxon>
        <taxon>Arundineae</taxon>
        <taxon>Arundo</taxon>
    </lineage>
</organism>
<evidence type="ECO:0000313" key="2">
    <source>
        <dbReference type="EMBL" id="JAD81901.1"/>
    </source>
</evidence>
<feature type="region of interest" description="Disordered" evidence="1">
    <location>
        <begin position="30"/>
        <end position="58"/>
    </location>
</feature>
<accession>A0A0A9D263</accession>
<reference evidence="2" key="1">
    <citation type="submission" date="2014-09" db="EMBL/GenBank/DDBJ databases">
        <authorList>
            <person name="Magalhaes I.L.F."/>
            <person name="Oliveira U."/>
            <person name="Santos F.R."/>
            <person name="Vidigal T.H.D.A."/>
            <person name="Brescovit A.D."/>
            <person name="Santos A.J."/>
        </authorList>
    </citation>
    <scope>NUCLEOTIDE SEQUENCE</scope>
    <source>
        <tissue evidence="2">Shoot tissue taken approximately 20 cm above the soil surface</tissue>
    </source>
</reference>
<reference evidence="2" key="2">
    <citation type="journal article" date="2015" name="Data Brief">
        <title>Shoot transcriptome of the giant reed, Arundo donax.</title>
        <authorList>
            <person name="Barrero R.A."/>
            <person name="Guerrero F.D."/>
            <person name="Moolhuijzen P."/>
            <person name="Goolsby J.A."/>
            <person name="Tidwell J."/>
            <person name="Bellgard S.E."/>
            <person name="Bellgard M.I."/>
        </authorList>
    </citation>
    <scope>NUCLEOTIDE SEQUENCE</scope>
    <source>
        <tissue evidence="2">Shoot tissue taken approximately 20 cm above the soil surface</tissue>
    </source>
</reference>
<sequence length="87" mass="10003">MKKSCYMQACEKRLKKAKLLHAKLGSCRKDRPHSISLRRAQPEPSRERSRKLPPHSCMGMLPHVVRALTRALRFSPLSAPYTRARPP</sequence>
<name>A0A0A9D263_ARUDO</name>